<keyword evidence="4 5" id="KW-0472">Membrane</keyword>
<feature type="transmembrane region" description="Helical" evidence="5">
    <location>
        <begin position="312"/>
        <end position="334"/>
    </location>
</feature>
<feature type="transmembrane region" description="Helical" evidence="5">
    <location>
        <begin position="89"/>
        <end position="109"/>
    </location>
</feature>
<feature type="transmembrane region" description="Helical" evidence="5">
    <location>
        <begin position="12"/>
        <end position="28"/>
    </location>
</feature>
<dbReference type="Proteomes" id="UP001477278">
    <property type="component" value="Unassembled WGS sequence"/>
</dbReference>
<evidence type="ECO:0000313" key="7">
    <source>
        <dbReference type="EMBL" id="MEO3680742.1"/>
    </source>
</evidence>
<dbReference type="InterPro" id="IPR007016">
    <property type="entry name" value="O-antigen_ligase-rel_domated"/>
</dbReference>
<feature type="transmembrane region" description="Helical" evidence="5">
    <location>
        <begin position="121"/>
        <end position="143"/>
    </location>
</feature>
<gene>
    <name evidence="7" type="ORF">ABHN84_00370</name>
</gene>
<evidence type="ECO:0000259" key="6">
    <source>
        <dbReference type="Pfam" id="PF04932"/>
    </source>
</evidence>
<feature type="transmembrane region" description="Helical" evidence="5">
    <location>
        <begin position="184"/>
        <end position="212"/>
    </location>
</feature>
<dbReference type="InterPro" id="IPR051533">
    <property type="entry name" value="WaaL-like"/>
</dbReference>
<evidence type="ECO:0000256" key="4">
    <source>
        <dbReference type="ARBA" id="ARBA00023136"/>
    </source>
</evidence>
<name>A0ABV0FIU1_9GAMM</name>
<keyword evidence="3 5" id="KW-1133">Transmembrane helix</keyword>
<sequence length="387" mass="44684">MYTKLSDLYIYKSNLFLFLIPMFIILGVSEKYYPGIIQIQKSLVIIICFITILKSGIDISYINNFIAFTFISFLCYFSKDQVYGNYSSIEFIKAYLGFSIFYIFLITNFNSWLDSLLTSFVLLPFILLPISYVFSLLIGFSLFNEDGDRFGAGLLSAHFAFLMYFVLVLVIYDSLKKDDFKIFLYFGVLFLLLLSGSRGPFLAALFPSLLLLKFVNYKKIFRKLIVLLIPVFVVLFYFINMFLDRSSEITFESDGDSINLSGREYAWEYFLNQVNGVSLFGGGLGSITNITEGVTEYNLYVFTVPHNEFIRFYMELGLIGGVAFFINIIFILKTTIRFSSSITKKFYFLFLLGFFLLTLFDNSLSTLQSFLPLALLLKYIKKNEINK</sequence>
<dbReference type="PANTHER" id="PTHR37422">
    <property type="entry name" value="TEICHURONIC ACID BIOSYNTHESIS PROTEIN TUAE"/>
    <property type="match status" value="1"/>
</dbReference>
<comment type="subcellular location">
    <subcellularLocation>
        <location evidence="1">Membrane</location>
        <topology evidence="1">Multi-pass membrane protein</topology>
    </subcellularLocation>
</comment>
<feature type="transmembrane region" description="Helical" evidence="5">
    <location>
        <begin position="59"/>
        <end position="77"/>
    </location>
</feature>
<keyword evidence="7" id="KW-0436">Ligase</keyword>
<accession>A0ABV0FIU1</accession>
<reference evidence="7 8" key="1">
    <citation type="submission" date="2024-05" db="EMBL/GenBank/DDBJ databases">
        <title>Genome sequencing of Marine Estuary Bacteria, Shewanella vesiculosa and S. baltica, and Pseudomonas syringae.</title>
        <authorList>
            <person name="Gurung A."/>
            <person name="Maclea K.S."/>
        </authorList>
    </citation>
    <scope>NUCLEOTIDE SEQUENCE [LARGE SCALE GENOMIC DNA]</scope>
    <source>
        <strain evidence="7 8">1A</strain>
    </source>
</reference>
<keyword evidence="8" id="KW-1185">Reference proteome</keyword>
<feature type="transmembrane region" description="Helical" evidence="5">
    <location>
        <begin position="224"/>
        <end position="243"/>
    </location>
</feature>
<evidence type="ECO:0000313" key="8">
    <source>
        <dbReference type="Proteomes" id="UP001477278"/>
    </source>
</evidence>
<feature type="transmembrane region" description="Helical" evidence="5">
    <location>
        <begin position="150"/>
        <end position="172"/>
    </location>
</feature>
<evidence type="ECO:0000256" key="2">
    <source>
        <dbReference type="ARBA" id="ARBA00022692"/>
    </source>
</evidence>
<comment type="caution">
    <text evidence="7">The sequence shown here is derived from an EMBL/GenBank/DDBJ whole genome shotgun (WGS) entry which is preliminary data.</text>
</comment>
<organism evidence="7 8">
    <name type="scientific">Shewanella vesiculosa</name>
    <dbReference type="NCBI Taxonomy" id="518738"/>
    <lineage>
        <taxon>Bacteria</taxon>
        <taxon>Pseudomonadati</taxon>
        <taxon>Pseudomonadota</taxon>
        <taxon>Gammaproteobacteria</taxon>
        <taxon>Alteromonadales</taxon>
        <taxon>Shewanellaceae</taxon>
        <taxon>Shewanella</taxon>
    </lineage>
</organism>
<feature type="transmembrane region" description="Helical" evidence="5">
    <location>
        <begin position="346"/>
        <end position="367"/>
    </location>
</feature>
<dbReference type="EMBL" id="JBDPZN010000001">
    <property type="protein sequence ID" value="MEO3680742.1"/>
    <property type="molecule type" value="Genomic_DNA"/>
</dbReference>
<protein>
    <submittedName>
        <fullName evidence="7">O-antigen ligase family protein</fullName>
    </submittedName>
</protein>
<dbReference type="PANTHER" id="PTHR37422:SF17">
    <property type="entry name" value="O-ANTIGEN LIGASE"/>
    <property type="match status" value="1"/>
</dbReference>
<evidence type="ECO:0000256" key="1">
    <source>
        <dbReference type="ARBA" id="ARBA00004141"/>
    </source>
</evidence>
<dbReference type="Pfam" id="PF04932">
    <property type="entry name" value="Wzy_C"/>
    <property type="match status" value="1"/>
</dbReference>
<evidence type="ECO:0000256" key="5">
    <source>
        <dbReference type="SAM" id="Phobius"/>
    </source>
</evidence>
<proteinExistence type="predicted"/>
<evidence type="ECO:0000256" key="3">
    <source>
        <dbReference type="ARBA" id="ARBA00022989"/>
    </source>
</evidence>
<dbReference type="GO" id="GO:0016874">
    <property type="term" value="F:ligase activity"/>
    <property type="evidence" value="ECO:0007669"/>
    <property type="project" value="UniProtKB-KW"/>
</dbReference>
<keyword evidence="2 5" id="KW-0812">Transmembrane</keyword>
<dbReference type="RefSeq" id="WP_347689367.1">
    <property type="nucleotide sequence ID" value="NZ_JBDPZN010000001.1"/>
</dbReference>
<feature type="domain" description="O-antigen ligase-related" evidence="6">
    <location>
        <begin position="186"/>
        <end position="325"/>
    </location>
</feature>